<dbReference type="OrthoDB" id="1387963at2"/>
<organism evidence="4 5">
    <name type="scientific">Aequorivita sublithincola (strain DSM 14238 / LMG 21431 / ACAM 643 / 9-3)</name>
    <dbReference type="NCBI Taxonomy" id="746697"/>
    <lineage>
        <taxon>Bacteria</taxon>
        <taxon>Pseudomonadati</taxon>
        <taxon>Bacteroidota</taxon>
        <taxon>Flavobacteriia</taxon>
        <taxon>Flavobacteriales</taxon>
        <taxon>Flavobacteriaceae</taxon>
        <taxon>Aequorivita</taxon>
    </lineage>
</organism>
<evidence type="ECO:0000259" key="3">
    <source>
        <dbReference type="Pfam" id="PF18962"/>
    </source>
</evidence>
<keyword evidence="1 2" id="KW-0732">Signal</keyword>
<dbReference type="RefSeq" id="WP_014783047.1">
    <property type="nucleotide sequence ID" value="NC_018013.1"/>
</dbReference>
<gene>
    <name evidence="4" type="ordered locus">Aeqsu_2338</name>
</gene>
<protein>
    <recommendedName>
        <fullName evidence="3">Secretion system C-terminal sorting domain-containing protein</fullName>
    </recommendedName>
</protein>
<feature type="signal peptide" evidence="2">
    <location>
        <begin position="1"/>
        <end position="21"/>
    </location>
</feature>
<dbReference type="EMBL" id="CP003280">
    <property type="protein sequence ID" value="AFL81798.1"/>
    <property type="molecule type" value="Genomic_DNA"/>
</dbReference>
<dbReference type="NCBIfam" id="TIGR04183">
    <property type="entry name" value="Por_Secre_tail"/>
    <property type="match status" value="1"/>
</dbReference>
<proteinExistence type="predicted"/>
<dbReference type="eggNOG" id="COG3291">
    <property type="taxonomic scope" value="Bacteria"/>
</dbReference>
<feature type="chain" id="PRO_5003683761" description="Secretion system C-terminal sorting domain-containing protein" evidence="2">
    <location>
        <begin position="22"/>
        <end position="626"/>
    </location>
</feature>
<sequence length="626" mass="67902">MKTIRHTIVMFCLLMIGLSYGQNEICTNFESGSFDGWQNRYSTSSINSPALDGTNYLRVRDGSGGSWVYNSTSYPKDWKRFIDHCLCFDYKVFNDGIASSSANINPKIVLYDGASPQASTVYAVFVATNTVTENDDWVHVCAPILPSDGVTLPGNGDGQWTNVTPAQWNALLSNVGGVAFAIDIAGSSAQTEIIGVDNICIQDCNNVEPPSNEGSYCCDGENLVVNGNFEFGNSGFNSSYSNNPAVYPGQYDVTNSASAFGATVTDHSFCADPIAYATNDDFMIVNGKTQQSGNAVIWQQTISGLERGARYKFCANFKNMPQCTFDILPRINMIVSGSGATGFSAVSVNPADPCDWDSREYNFTASSSSVSLRIVLDQTGNGDGNDLAIDDIAVTKLIDPNLSITVQHQGNPQEITGSINTISPSDDSLHGSDCEYYWFVSEVTSYPPIVVSGPAFASGNASGNSLGASPWNLTTTFPDYNFNQNTMYIVGMYTPECGCYDEGFTYQLTYNNRPMGDDMTEEQKQLIIYWILNGYKGPANTSQDVGSNNLLIYPNPVENSFNVSLIGDSLKSVEILSLTGQSILSKKFKDGKTEETLDISSFAAGIYLVKAYGLDNKQFTAKLVKK</sequence>
<evidence type="ECO:0000256" key="2">
    <source>
        <dbReference type="SAM" id="SignalP"/>
    </source>
</evidence>
<dbReference type="HOGENOM" id="CLU_436588_0_0_10"/>
<dbReference type="InterPro" id="IPR026444">
    <property type="entry name" value="Secre_tail"/>
</dbReference>
<keyword evidence="5" id="KW-1185">Reference proteome</keyword>
<evidence type="ECO:0000313" key="4">
    <source>
        <dbReference type="EMBL" id="AFL81798.1"/>
    </source>
</evidence>
<dbReference type="PATRIC" id="fig|746697.3.peg.2389"/>
<name>I3YXT0_AEQSU</name>
<feature type="domain" description="Secretion system C-terminal sorting" evidence="3">
    <location>
        <begin position="552"/>
        <end position="623"/>
    </location>
</feature>
<dbReference type="STRING" id="746697.Aeqsu_2338"/>
<evidence type="ECO:0000313" key="5">
    <source>
        <dbReference type="Proteomes" id="UP000006049"/>
    </source>
</evidence>
<dbReference type="Pfam" id="PF18962">
    <property type="entry name" value="Por_Secre_tail"/>
    <property type="match status" value="1"/>
</dbReference>
<dbReference type="Proteomes" id="UP000006049">
    <property type="component" value="Chromosome"/>
</dbReference>
<accession>I3YXT0</accession>
<dbReference type="Gene3D" id="2.60.120.260">
    <property type="entry name" value="Galactose-binding domain-like"/>
    <property type="match status" value="1"/>
</dbReference>
<evidence type="ECO:0000256" key="1">
    <source>
        <dbReference type="ARBA" id="ARBA00022729"/>
    </source>
</evidence>
<reference evidence="4 5" key="1">
    <citation type="submission" date="2012-06" db="EMBL/GenBank/DDBJ databases">
        <title>The complete genome of Aequorivita sublithincola DSM 14238.</title>
        <authorList>
            <consortium name="US DOE Joint Genome Institute (JGI-PGF)"/>
            <person name="Lucas S."/>
            <person name="Copeland A."/>
            <person name="Lapidus A."/>
            <person name="Goodwin L."/>
            <person name="Pitluck S."/>
            <person name="Peters L."/>
            <person name="Munk A.C.C."/>
            <person name="Kyrpides N."/>
            <person name="Mavromatis K."/>
            <person name="Pagani I."/>
            <person name="Ivanova N."/>
            <person name="Ovchinnikova G."/>
            <person name="Zeytun A."/>
            <person name="Detter J.C."/>
            <person name="Han C."/>
            <person name="Land M."/>
            <person name="Hauser L."/>
            <person name="Markowitz V."/>
            <person name="Cheng J.-F."/>
            <person name="Hugenholtz P."/>
            <person name="Woyke T."/>
            <person name="Wu D."/>
            <person name="Tindall B."/>
            <person name="Faehnrich R."/>
            <person name="Brambilla E."/>
            <person name="Klenk H.-P."/>
            <person name="Eisen J.A."/>
        </authorList>
    </citation>
    <scope>NUCLEOTIDE SEQUENCE [LARGE SCALE GENOMIC DNA]</scope>
    <source>
        <strain evidence="5">DSM 14238 / LMG 21431 / ACAM 643 / 9-3</strain>
    </source>
</reference>
<dbReference type="AlphaFoldDB" id="I3YXT0"/>
<dbReference type="KEGG" id="asl:Aeqsu_2338"/>